<organism evidence="4 5">
    <name type="scientific">Shewanella submarina</name>
    <dbReference type="NCBI Taxonomy" id="2016376"/>
    <lineage>
        <taxon>Bacteria</taxon>
        <taxon>Pseudomonadati</taxon>
        <taxon>Pseudomonadota</taxon>
        <taxon>Gammaproteobacteria</taxon>
        <taxon>Alteromonadales</taxon>
        <taxon>Shewanellaceae</taxon>
        <taxon>Shewanella</taxon>
    </lineage>
</organism>
<keyword evidence="1" id="KW-1133">Transmembrane helix</keyword>
<dbReference type="Pfam" id="PF00563">
    <property type="entry name" value="EAL"/>
    <property type="match status" value="1"/>
</dbReference>
<dbReference type="Pfam" id="PF00990">
    <property type="entry name" value="GGDEF"/>
    <property type="match status" value="1"/>
</dbReference>
<dbReference type="Gene3D" id="3.20.20.450">
    <property type="entry name" value="EAL domain"/>
    <property type="match status" value="1"/>
</dbReference>
<dbReference type="EMBL" id="JBHRTD010000018">
    <property type="protein sequence ID" value="MFC3140546.1"/>
    <property type="molecule type" value="Genomic_DNA"/>
</dbReference>
<evidence type="ECO:0000313" key="4">
    <source>
        <dbReference type="EMBL" id="MFC3140546.1"/>
    </source>
</evidence>
<dbReference type="Proteomes" id="UP001595621">
    <property type="component" value="Unassembled WGS sequence"/>
</dbReference>
<dbReference type="SMART" id="SM00267">
    <property type="entry name" value="GGDEF"/>
    <property type="match status" value="1"/>
</dbReference>
<dbReference type="CDD" id="cd01949">
    <property type="entry name" value="GGDEF"/>
    <property type="match status" value="1"/>
</dbReference>
<dbReference type="NCBIfam" id="TIGR00254">
    <property type="entry name" value="GGDEF"/>
    <property type="match status" value="1"/>
</dbReference>
<dbReference type="InterPro" id="IPR000160">
    <property type="entry name" value="GGDEF_dom"/>
</dbReference>
<dbReference type="SMART" id="SM00052">
    <property type="entry name" value="EAL"/>
    <property type="match status" value="1"/>
</dbReference>
<evidence type="ECO:0000259" key="2">
    <source>
        <dbReference type="PROSITE" id="PS50883"/>
    </source>
</evidence>
<evidence type="ECO:0000313" key="5">
    <source>
        <dbReference type="Proteomes" id="UP001595621"/>
    </source>
</evidence>
<dbReference type="PROSITE" id="PS50883">
    <property type="entry name" value="EAL"/>
    <property type="match status" value="1"/>
</dbReference>
<reference evidence="5" key="1">
    <citation type="journal article" date="2019" name="Int. J. Syst. Evol. Microbiol.">
        <title>The Global Catalogue of Microorganisms (GCM) 10K type strain sequencing project: providing services to taxonomists for standard genome sequencing and annotation.</title>
        <authorList>
            <consortium name="The Broad Institute Genomics Platform"/>
            <consortium name="The Broad Institute Genome Sequencing Center for Infectious Disease"/>
            <person name="Wu L."/>
            <person name="Ma J."/>
        </authorList>
    </citation>
    <scope>NUCLEOTIDE SEQUENCE [LARGE SCALE GENOMIC DNA]</scope>
    <source>
        <strain evidence="5">KCTC 52277</strain>
    </source>
</reference>
<protein>
    <submittedName>
        <fullName evidence="4">Bifunctional diguanylate cyclase/phosphodiesterase</fullName>
    </submittedName>
</protein>
<dbReference type="InterPro" id="IPR043128">
    <property type="entry name" value="Rev_trsase/Diguanyl_cyclase"/>
</dbReference>
<feature type="transmembrane region" description="Helical" evidence="1">
    <location>
        <begin position="6"/>
        <end position="24"/>
    </location>
</feature>
<keyword evidence="5" id="KW-1185">Reference proteome</keyword>
<dbReference type="PANTHER" id="PTHR33121:SF71">
    <property type="entry name" value="OXYGEN SENSOR PROTEIN DOSP"/>
    <property type="match status" value="1"/>
</dbReference>
<dbReference type="InterPro" id="IPR001633">
    <property type="entry name" value="EAL_dom"/>
</dbReference>
<dbReference type="InterPro" id="IPR050706">
    <property type="entry name" value="Cyclic-di-GMP_PDE-like"/>
</dbReference>
<sequence>MDWSSAPGLAILLLALMVLVLLVIQYRQQKFLRRLVASIRRRKLPAEPLNIHGIPVSFKPLCDNLEELLDALPADLGTDKLTGLLNRLGFKSAVGRMLPITSGTFVILDIHRFRYVNDLFGFNFGDKLLIMLTERLQTLHRQPELLARVKGDEFLLYYDEEIDREKLNQLRGRLQVPFDINGTPISIKLQFGCLTHEHIPDDVSLLLRRLDLSLKQSRESKDLIGFYGEGDDRHQVRELTLIHDLPRGLMQGQLFMMYQPKQGVNESGFRQVEALIRWQHPRLGMVSPGEFIPLAEYAGMIELVSRWALMTVLEQQQQWRAQGLELQVAVNLSTQDLSSNSLSQEIETRLKQYDLPADALMVEITESTLMANVDKALATLNRLRELGVKLAIDDFGTGHSSLAYLKHLPVDEVKIDKAFLDDLLTDPHAQHIMETSILLARKLGFEVTVEGVETHGICEMLTTMGADKLQGELIGLPMTAEDLVLFHRQKQQHSGACR</sequence>
<feature type="domain" description="EAL" evidence="2">
    <location>
        <begin position="238"/>
        <end position="491"/>
    </location>
</feature>
<dbReference type="CDD" id="cd01948">
    <property type="entry name" value="EAL"/>
    <property type="match status" value="1"/>
</dbReference>
<accession>A0ABV7GM07</accession>
<dbReference type="SUPFAM" id="SSF55073">
    <property type="entry name" value="Nucleotide cyclase"/>
    <property type="match status" value="1"/>
</dbReference>
<dbReference type="InterPro" id="IPR035919">
    <property type="entry name" value="EAL_sf"/>
</dbReference>
<feature type="domain" description="GGDEF" evidence="3">
    <location>
        <begin position="101"/>
        <end position="229"/>
    </location>
</feature>
<dbReference type="RefSeq" id="WP_248934428.1">
    <property type="nucleotide sequence ID" value="NZ_JAKILF010000001.1"/>
</dbReference>
<proteinExistence type="predicted"/>
<gene>
    <name evidence="4" type="ORF">ACFOE0_20505</name>
</gene>
<dbReference type="PROSITE" id="PS50887">
    <property type="entry name" value="GGDEF"/>
    <property type="match status" value="1"/>
</dbReference>
<keyword evidence="1" id="KW-0472">Membrane</keyword>
<name>A0ABV7GM07_9GAMM</name>
<comment type="caution">
    <text evidence="4">The sequence shown here is derived from an EMBL/GenBank/DDBJ whole genome shotgun (WGS) entry which is preliminary data.</text>
</comment>
<evidence type="ECO:0000256" key="1">
    <source>
        <dbReference type="SAM" id="Phobius"/>
    </source>
</evidence>
<evidence type="ECO:0000259" key="3">
    <source>
        <dbReference type="PROSITE" id="PS50887"/>
    </source>
</evidence>
<dbReference type="InterPro" id="IPR029787">
    <property type="entry name" value="Nucleotide_cyclase"/>
</dbReference>
<dbReference type="PANTHER" id="PTHR33121">
    <property type="entry name" value="CYCLIC DI-GMP PHOSPHODIESTERASE PDEF"/>
    <property type="match status" value="1"/>
</dbReference>
<dbReference type="Gene3D" id="3.30.70.270">
    <property type="match status" value="1"/>
</dbReference>
<keyword evidence="1" id="KW-0812">Transmembrane</keyword>
<dbReference type="SUPFAM" id="SSF141868">
    <property type="entry name" value="EAL domain-like"/>
    <property type="match status" value="1"/>
</dbReference>